<proteinExistence type="predicted"/>
<dbReference type="GeneID" id="113125108"/>
<dbReference type="InterPro" id="IPR008373">
    <property type="entry name" value="Saposin"/>
</dbReference>
<evidence type="ECO:0000256" key="7">
    <source>
        <dbReference type="SAM" id="SignalP"/>
    </source>
</evidence>
<dbReference type="Pfam" id="PF02199">
    <property type="entry name" value="SapA"/>
    <property type="match status" value="1"/>
</dbReference>
<dbReference type="GO" id="GO:0006665">
    <property type="term" value="P:sphingolipid metabolic process"/>
    <property type="evidence" value="ECO:0007669"/>
    <property type="project" value="InterPro"/>
</dbReference>
<keyword evidence="3 7" id="KW-0732">Signal</keyword>
<evidence type="ECO:0000313" key="9">
    <source>
        <dbReference type="Ensembl" id="ENSMAMP00000056216.1"/>
    </source>
</evidence>
<dbReference type="SUPFAM" id="SSF47862">
    <property type="entry name" value="Saposin"/>
    <property type="match status" value="2"/>
</dbReference>
<evidence type="ECO:0000256" key="1">
    <source>
        <dbReference type="ARBA" id="ARBA00004613"/>
    </source>
</evidence>
<dbReference type="PRINTS" id="PR01797">
    <property type="entry name" value="SAPOSIN"/>
</dbReference>
<accession>A0A7N8Y796</accession>
<dbReference type="GO" id="GO:0005576">
    <property type="term" value="C:extracellular region"/>
    <property type="evidence" value="ECO:0007669"/>
    <property type="project" value="UniProtKB-SubCell"/>
</dbReference>
<dbReference type="PANTHER" id="PTHR11480:SF3">
    <property type="entry name" value="BCDNA.GH08312"/>
    <property type="match status" value="1"/>
</dbReference>
<dbReference type="GeneTree" id="ENSGT00940000164890"/>
<keyword evidence="6" id="KW-0325">Glycoprotein</keyword>
<dbReference type="InterPro" id="IPR051428">
    <property type="entry name" value="Sphingo_Act-Surfact_Prot"/>
</dbReference>
<keyword evidence="4" id="KW-0677">Repeat</keyword>
<dbReference type="PROSITE" id="PS50015">
    <property type="entry name" value="SAP_B"/>
    <property type="match status" value="2"/>
</dbReference>
<protein>
    <submittedName>
        <fullName evidence="9">Prosaposin-like</fullName>
    </submittedName>
</protein>
<dbReference type="InterPro" id="IPR008138">
    <property type="entry name" value="SapB_2"/>
</dbReference>
<dbReference type="CTD" id="794185"/>
<evidence type="ECO:0000256" key="2">
    <source>
        <dbReference type="ARBA" id="ARBA00022525"/>
    </source>
</evidence>
<dbReference type="Pfam" id="PF03489">
    <property type="entry name" value="SapB_2"/>
    <property type="match status" value="2"/>
</dbReference>
<organism evidence="9 10">
    <name type="scientific">Mastacembelus armatus</name>
    <name type="common">zig-zag eel</name>
    <dbReference type="NCBI Taxonomy" id="205130"/>
    <lineage>
        <taxon>Eukaryota</taxon>
        <taxon>Metazoa</taxon>
        <taxon>Chordata</taxon>
        <taxon>Craniata</taxon>
        <taxon>Vertebrata</taxon>
        <taxon>Euteleostomi</taxon>
        <taxon>Actinopterygii</taxon>
        <taxon>Neopterygii</taxon>
        <taxon>Teleostei</taxon>
        <taxon>Neoteleostei</taxon>
        <taxon>Acanthomorphata</taxon>
        <taxon>Anabantaria</taxon>
        <taxon>Synbranchiformes</taxon>
        <taxon>Mastacembelidae</taxon>
        <taxon>Mastacembelus</taxon>
    </lineage>
</organism>
<dbReference type="SMART" id="SM00741">
    <property type="entry name" value="SapB"/>
    <property type="match status" value="2"/>
</dbReference>
<dbReference type="AlphaFoldDB" id="A0A7N8Y796"/>
<feature type="domain" description="Saposin B-type" evidence="8">
    <location>
        <begin position="36"/>
        <end position="119"/>
    </location>
</feature>
<keyword evidence="2" id="KW-0964">Secreted</keyword>
<dbReference type="InterPro" id="IPR011001">
    <property type="entry name" value="Saposin-like"/>
</dbReference>
<feature type="chain" id="PRO_5031091867" evidence="7">
    <location>
        <begin position="21"/>
        <end position="267"/>
    </location>
</feature>
<dbReference type="Ensembl" id="ENSMAMT00000051002.1">
    <property type="protein sequence ID" value="ENSMAMP00000056216.1"/>
    <property type="gene ID" value="ENSMAMG00000025123.1"/>
</dbReference>
<evidence type="ECO:0000259" key="8">
    <source>
        <dbReference type="PROSITE" id="PS50015"/>
    </source>
</evidence>
<dbReference type="RefSeq" id="XP_026154202.1">
    <property type="nucleotide sequence ID" value="XM_026298417.1"/>
</dbReference>
<evidence type="ECO:0000256" key="3">
    <source>
        <dbReference type="ARBA" id="ARBA00022729"/>
    </source>
</evidence>
<sequence length="267" mass="29554">MALFKIALLLSIGIQGCVLTSDTDVLQSVLRTPPVTGDVCKDCTQIFELLLDLLSNAELQKKIIHGIETLCDHLPAPASTAKVCKEEVEKMLPVAITFITSVLKPAEVCKIIGLCNSDDKQEMMLRYFVMEAMQAAVKSENADPATQCSFCIFLVKTLEDLLPKERTESAVIHLLEEICHILPSSYRQQCEAVIGKFSKTVLDAILSYATPQAICALIHLCKGQEAPLVDLCTLSTYRCRDIKTALKCGTLFYCNKFAWKPVNYNTL</sequence>
<reference evidence="9" key="1">
    <citation type="submission" date="2025-08" db="UniProtKB">
        <authorList>
            <consortium name="Ensembl"/>
        </authorList>
    </citation>
    <scope>IDENTIFICATION</scope>
</reference>
<dbReference type="Gene3D" id="1.10.225.10">
    <property type="entry name" value="Saposin-like"/>
    <property type="match status" value="2"/>
</dbReference>
<dbReference type="InterPro" id="IPR008139">
    <property type="entry name" value="SaposinB_dom"/>
</dbReference>
<evidence type="ECO:0000256" key="4">
    <source>
        <dbReference type="ARBA" id="ARBA00022737"/>
    </source>
</evidence>
<dbReference type="Pfam" id="PF05184">
    <property type="entry name" value="SapB_1"/>
    <property type="match status" value="2"/>
</dbReference>
<dbReference type="GO" id="GO:0005764">
    <property type="term" value="C:lysosome"/>
    <property type="evidence" value="ECO:0007669"/>
    <property type="project" value="InterPro"/>
</dbReference>
<name>A0A7N8Y796_9TELE</name>
<dbReference type="PANTHER" id="PTHR11480">
    <property type="entry name" value="SAPOSIN-RELATED"/>
    <property type="match status" value="1"/>
</dbReference>
<feature type="signal peptide" evidence="7">
    <location>
        <begin position="1"/>
        <end position="20"/>
    </location>
</feature>
<feature type="domain" description="Saposin B-type" evidence="8">
    <location>
        <begin position="144"/>
        <end position="225"/>
    </location>
</feature>
<dbReference type="GO" id="GO:0016020">
    <property type="term" value="C:membrane"/>
    <property type="evidence" value="ECO:0007669"/>
    <property type="project" value="GOC"/>
</dbReference>
<dbReference type="OrthoDB" id="8889685at2759"/>
<evidence type="ECO:0000313" key="10">
    <source>
        <dbReference type="Proteomes" id="UP000261640"/>
    </source>
</evidence>
<dbReference type="PROSITE" id="PS51257">
    <property type="entry name" value="PROKAR_LIPOPROTEIN"/>
    <property type="match status" value="1"/>
</dbReference>
<reference evidence="9" key="2">
    <citation type="submission" date="2025-09" db="UniProtKB">
        <authorList>
            <consortium name="Ensembl"/>
        </authorList>
    </citation>
    <scope>IDENTIFICATION</scope>
</reference>
<dbReference type="Proteomes" id="UP000261640">
    <property type="component" value="Unplaced"/>
</dbReference>
<dbReference type="InterPro" id="IPR003119">
    <property type="entry name" value="SAP_A"/>
</dbReference>
<dbReference type="InParanoid" id="A0A7N8Y796"/>
<dbReference type="InterPro" id="IPR007856">
    <property type="entry name" value="SapB_1"/>
</dbReference>
<evidence type="ECO:0000256" key="5">
    <source>
        <dbReference type="ARBA" id="ARBA00023157"/>
    </source>
</evidence>
<keyword evidence="5" id="KW-1015">Disulfide bond</keyword>
<keyword evidence="10" id="KW-1185">Reference proteome</keyword>
<comment type="subcellular location">
    <subcellularLocation>
        <location evidence="1">Secreted</location>
    </subcellularLocation>
</comment>
<evidence type="ECO:0000256" key="6">
    <source>
        <dbReference type="ARBA" id="ARBA00023180"/>
    </source>
</evidence>